<organism evidence="2 3">
    <name type="scientific">Stylosanthes scabra</name>
    <dbReference type="NCBI Taxonomy" id="79078"/>
    <lineage>
        <taxon>Eukaryota</taxon>
        <taxon>Viridiplantae</taxon>
        <taxon>Streptophyta</taxon>
        <taxon>Embryophyta</taxon>
        <taxon>Tracheophyta</taxon>
        <taxon>Spermatophyta</taxon>
        <taxon>Magnoliopsida</taxon>
        <taxon>eudicotyledons</taxon>
        <taxon>Gunneridae</taxon>
        <taxon>Pentapetalae</taxon>
        <taxon>rosids</taxon>
        <taxon>fabids</taxon>
        <taxon>Fabales</taxon>
        <taxon>Fabaceae</taxon>
        <taxon>Papilionoideae</taxon>
        <taxon>50 kb inversion clade</taxon>
        <taxon>dalbergioids sensu lato</taxon>
        <taxon>Dalbergieae</taxon>
        <taxon>Pterocarpus clade</taxon>
        <taxon>Stylosanthes</taxon>
    </lineage>
</organism>
<gene>
    <name evidence="2" type="ORF">PIB30_071033</name>
</gene>
<evidence type="ECO:0000256" key="1">
    <source>
        <dbReference type="SAM" id="MobiDB-lite"/>
    </source>
</evidence>
<protein>
    <submittedName>
        <fullName evidence="2">Uncharacterized protein</fullName>
    </submittedName>
</protein>
<keyword evidence="3" id="KW-1185">Reference proteome</keyword>
<evidence type="ECO:0000313" key="2">
    <source>
        <dbReference type="EMBL" id="MED6138089.1"/>
    </source>
</evidence>
<feature type="compositionally biased region" description="Low complexity" evidence="1">
    <location>
        <begin position="103"/>
        <end position="124"/>
    </location>
</feature>
<reference evidence="2 3" key="1">
    <citation type="journal article" date="2023" name="Plants (Basel)">
        <title>Bridging the Gap: Combining Genomics and Transcriptomics Approaches to Understand Stylosanthes scabra, an Orphan Legume from the Brazilian Caatinga.</title>
        <authorList>
            <person name="Ferreira-Neto J.R.C."/>
            <person name="da Silva M.D."/>
            <person name="Binneck E."/>
            <person name="de Melo N.F."/>
            <person name="da Silva R.H."/>
            <person name="de Melo A.L.T.M."/>
            <person name="Pandolfi V."/>
            <person name="Bustamante F.O."/>
            <person name="Brasileiro-Vidal A.C."/>
            <person name="Benko-Iseppon A.M."/>
        </authorList>
    </citation>
    <scope>NUCLEOTIDE SEQUENCE [LARGE SCALE GENOMIC DNA]</scope>
    <source>
        <tissue evidence="2">Leaves</tissue>
    </source>
</reference>
<feature type="region of interest" description="Disordered" evidence="1">
    <location>
        <begin position="87"/>
        <end position="126"/>
    </location>
</feature>
<evidence type="ECO:0000313" key="3">
    <source>
        <dbReference type="Proteomes" id="UP001341840"/>
    </source>
</evidence>
<proteinExistence type="predicted"/>
<sequence>MPPPASFPESSTQQLSSYPLFMHSVAPFLAEHMEPQQFNTLYGLVNRFDMAQANQTIPGRLSIDSHFHAPTASAHYAARQSFNSSRSFNMRGIGEDGVHRANTAPGDASAPPAAASTPKATGKGYDLRTETFPAQSESIHSVGLVHQRLKERGFSSTQERKGSF</sequence>
<accession>A0ABU6SPM2</accession>
<comment type="caution">
    <text evidence="2">The sequence shown here is derived from an EMBL/GenBank/DDBJ whole genome shotgun (WGS) entry which is preliminary data.</text>
</comment>
<name>A0ABU6SPM2_9FABA</name>
<dbReference type="Proteomes" id="UP001341840">
    <property type="component" value="Unassembled WGS sequence"/>
</dbReference>
<dbReference type="EMBL" id="JASCZI010061228">
    <property type="protein sequence ID" value="MED6138089.1"/>
    <property type="molecule type" value="Genomic_DNA"/>
</dbReference>